<dbReference type="InterPro" id="IPR051012">
    <property type="entry name" value="CellSynth/LPSAsmb/PSIAsmb"/>
</dbReference>
<dbReference type="Pfam" id="PF13429">
    <property type="entry name" value="TPR_15"/>
    <property type="match status" value="1"/>
</dbReference>
<dbReference type="PANTHER" id="PTHR45586">
    <property type="entry name" value="TPR REPEAT-CONTAINING PROTEIN PA4667"/>
    <property type="match status" value="1"/>
</dbReference>
<dbReference type="STRING" id="1121942.SAMN02745148_02874"/>
<evidence type="ECO:0000313" key="5">
    <source>
        <dbReference type="Proteomes" id="UP000184346"/>
    </source>
</evidence>
<keyword evidence="1" id="KW-0677">Repeat</keyword>
<keyword evidence="5" id="KW-1185">Reference proteome</keyword>
<feature type="repeat" description="TPR" evidence="3">
    <location>
        <begin position="507"/>
        <end position="540"/>
    </location>
</feature>
<dbReference type="AlphaFoldDB" id="A0A1M5CBC5"/>
<dbReference type="InterPro" id="IPR011990">
    <property type="entry name" value="TPR-like_helical_dom_sf"/>
</dbReference>
<evidence type="ECO:0000256" key="3">
    <source>
        <dbReference type="PROSITE-ProRule" id="PRU00339"/>
    </source>
</evidence>
<evidence type="ECO:0000256" key="2">
    <source>
        <dbReference type="ARBA" id="ARBA00022803"/>
    </source>
</evidence>
<dbReference type="InterPro" id="IPR019734">
    <property type="entry name" value="TPR_rpt"/>
</dbReference>
<reference evidence="4 5" key="1">
    <citation type="submission" date="2016-11" db="EMBL/GenBank/DDBJ databases">
        <authorList>
            <person name="Jaros S."/>
            <person name="Januszkiewicz K."/>
            <person name="Wedrychowicz H."/>
        </authorList>
    </citation>
    <scope>NUCLEOTIDE SEQUENCE [LARGE SCALE GENOMIC DNA]</scope>
    <source>
        <strain evidence="4 5">DSM 19980</strain>
    </source>
</reference>
<dbReference type="PANTHER" id="PTHR45586:SF14">
    <property type="entry name" value="TETRATRICOPEPTIDE TPR_2 REPEAT PROTEIN"/>
    <property type="match status" value="1"/>
</dbReference>
<dbReference type="SMART" id="SM00028">
    <property type="entry name" value="TPR"/>
    <property type="match status" value="3"/>
</dbReference>
<evidence type="ECO:0000313" key="4">
    <source>
        <dbReference type="EMBL" id="SHF52011.1"/>
    </source>
</evidence>
<gene>
    <name evidence="4" type="ORF">SAMN02745148_02874</name>
</gene>
<feature type="repeat" description="TPR" evidence="3">
    <location>
        <begin position="234"/>
        <end position="267"/>
    </location>
</feature>
<proteinExistence type="predicted"/>
<organism evidence="4 5">
    <name type="scientific">Modicisalibacter ilicicola DSM 19980</name>
    <dbReference type="NCBI Taxonomy" id="1121942"/>
    <lineage>
        <taxon>Bacteria</taxon>
        <taxon>Pseudomonadati</taxon>
        <taxon>Pseudomonadota</taxon>
        <taxon>Gammaproteobacteria</taxon>
        <taxon>Oceanospirillales</taxon>
        <taxon>Halomonadaceae</taxon>
        <taxon>Modicisalibacter</taxon>
    </lineage>
</organism>
<evidence type="ECO:0000256" key="1">
    <source>
        <dbReference type="ARBA" id="ARBA00022737"/>
    </source>
</evidence>
<dbReference type="SUPFAM" id="SSF48452">
    <property type="entry name" value="TPR-like"/>
    <property type="match status" value="2"/>
</dbReference>
<dbReference type="Proteomes" id="UP000184346">
    <property type="component" value="Unassembled WGS sequence"/>
</dbReference>
<protein>
    <submittedName>
        <fullName evidence="4">Tetratricopeptide repeat-containing protein</fullName>
    </submittedName>
</protein>
<dbReference type="PROSITE" id="PS50005">
    <property type="entry name" value="TPR"/>
    <property type="match status" value="2"/>
</dbReference>
<name>A0A1M5CBC5_9GAMM</name>
<dbReference type="Gene3D" id="1.25.40.10">
    <property type="entry name" value="Tetratricopeptide repeat domain"/>
    <property type="match status" value="2"/>
</dbReference>
<dbReference type="Pfam" id="PF14559">
    <property type="entry name" value="TPR_19"/>
    <property type="match status" value="1"/>
</dbReference>
<sequence>MLPEIAERAAISFANEEGMRPRLVTIALIAILSTACQSTASGPSATALDDPLASAPPVTRGLDAQSLATLLTAELAGQRDDFDRAARGYLEAAERYASPALAERAVLAARYGDDRALLLRAVRRWREFDPNSEAPARLLAGLAMEQGDWQGSLEQRLALAERGDQGDLITFVEAAIEEQADLATLRDTLHRFLDEHPRHGEAIVATALLEAALGDTRRAERRLADLARVQPEMPSVWLVRGRIALQEGRSADARDAARRGLEISPNDSRFVLMLAQAQLRLGNVGAAEAGLDTLLERHPDAPQLRLALAQLYMEEGYNAPARRLLLPLIDNDPAPPAAYILLGAIADEQDEVDNALLYYRQVPPGEGFLEARLRAARMLIEADRLPDARDFLNIERLRHPERRSELVGLEIDLLDEQNLSEDAMALLDRQIRRHPDDTQLRFLRSMRHYERNDLAGMERDLRAILERDPDNAMALNALGYTLVDVTQRHREGLELIRRAHELEPESPAILDSMGWAYHKLGDNQRALPYLRDAYAAQPDQEIAAHLAEVLWLLGRQEEARAVIADALERFDERPKIDELLERLPELTPGDTADMDDAP</sequence>
<keyword evidence="2 3" id="KW-0802">TPR repeat</keyword>
<dbReference type="EMBL" id="FQUJ01000013">
    <property type="protein sequence ID" value="SHF52011.1"/>
    <property type="molecule type" value="Genomic_DNA"/>
</dbReference>
<accession>A0A1M5CBC5</accession>